<reference evidence="1" key="1">
    <citation type="submission" date="2022-11" db="EMBL/GenBank/DDBJ databases">
        <authorList>
            <person name="Hyden B.L."/>
            <person name="Feng K."/>
            <person name="Yates T."/>
            <person name="Jawdy S."/>
            <person name="Smart L.B."/>
            <person name="Muchero W."/>
        </authorList>
    </citation>
    <scope>NUCLEOTIDE SEQUENCE</scope>
    <source>
        <tissue evidence="1">Shoot tip</tissue>
    </source>
</reference>
<organism evidence="1 2">
    <name type="scientific">Salix koriyanagi</name>
    <dbReference type="NCBI Taxonomy" id="2511006"/>
    <lineage>
        <taxon>Eukaryota</taxon>
        <taxon>Viridiplantae</taxon>
        <taxon>Streptophyta</taxon>
        <taxon>Embryophyta</taxon>
        <taxon>Tracheophyta</taxon>
        <taxon>Spermatophyta</taxon>
        <taxon>Magnoliopsida</taxon>
        <taxon>eudicotyledons</taxon>
        <taxon>Gunneridae</taxon>
        <taxon>Pentapetalae</taxon>
        <taxon>rosids</taxon>
        <taxon>fabids</taxon>
        <taxon>Malpighiales</taxon>
        <taxon>Salicaceae</taxon>
        <taxon>Saliceae</taxon>
        <taxon>Salix</taxon>
    </lineage>
</organism>
<dbReference type="EMBL" id="JAPFFM010000003">
    <property type="protein sequence ID" value="KAJ6767704.1"/>
    <property type="molecule type" value="Genomic_DNA"/>
</dbReference>
<reference evidence="1" key="2">
    <citation type="journal article" date="2023" name="Int. J. Mol. Sci.">
        <title>De Novo Assembly and Annotation of 11 Diverse Shrub Willow (Salix) Genomes Reveals Novel Gene Organization in Sex-Linked Regions.</title>
        <authorList>
            <person name="Hyden B."/>
            <person name="Feng K."/>
            <person name="Yates T.B."/>
            <person name="Jawdy S."/>
            <person name="Cereghino C."/>
            <person name="Smart L.B."/>
            <person name="Muchero W."/>
        </authorList>
    </citation>
    <scope>NUCLEOTIDE SEQUENCE</scope>
    <source>
        <tissue evidence="1">Shoot tip</tissue>
    </source>
</reference>
<dbReference type="PANTHER" id="PTHR31371">
    <property type="entry name" value="BNAC09G50660D PROTEIN"/>
    <property type="match status" value="1"/>
</dbReference>
<evidence type="ECO:0000313" key="2">
    <source>
        <dbReference type="Proteomes" id="UP001151752"/>
    </source>
</evidence>
<accession>A0A9Q0WIC5</accession>
<dbReference type="PANTHER" id="PTHR31371:SF20">
    <property type="entry name" value="OS12G0146500 PROTEIN"/>
    <property type="match status" value="1"/>
</dbReference>
<evidence type="ECO:0000313" key="1">
    <source>
        <dbReference type="EMBL" id="KAJ6767704.1"/>
    </source>
</evidence>
<dbReference type="AlphaFoldDB" id="A0A9Q0WIC5"/>
<comment type="caution">
    <text evidence="1">The sequence shown here is derived from an EMBL/GenBank/DDBJ whole genome shotgun (WGS) entry which is preliminary data.</text>
</comment>
<proteinExistence type="predicted"/>
<protein>
    <submittedName>
        <fullName evidence="1">Uncharacterized protein</fullName>
    </submittedName>
</protein>
<dbReference type="Proteomes" id="UP001151752">
    <property type="component" value="Chromosome 8"/>
</dbReference>
<gene>
    <name evidence="1" type="ORF">OIU74_021551</name>
</gene>
<sequence length="72" mass="8514">MEMLSDLEQTVRRMKGCDPKPDNLPDYQKKLAWKQQEVRNLREISLWNKTYDYTVRLLTISFCIAAVFSSSI</sequence>
<keyword evidence="2" id="KW-1185">Reference proteome</keyword>
<name>A0A9Q0WIC5_9ROSI</name>